<feature type="transmembrane region" description="Helical" evidence="1">
    <location>
        <begin position="88"/>
        <end position="105"/>
    </location>
</feature>
<organism evidence="2 3">
    <name type="scientific">Salegentibacter agarivorans</name>
    <dbReference type="NCBI Taxonomy" id="345907"/>
    <lineage>
        <taxon>Bacteria</taxon>
        <taxon>Pseudomonadati</taxon>
        <taxon>Bacteroidota</taxon>
        <taxon>Flavobacteriia</taxon>
        <taxon>Flavobacteriales</taxon>
        <taxon>Flavobacteriaceae</taxon>
        <taxon>Salegentibacter</taxon>
    </lineage>
</organism>
<evidence type="ECO:0000313" key="2">
    <source>
        <dbReference type="EMBL" id="SFF74557.1"/>
    </source>
</evidence>
<dbReference type="RefSeq" id="WP_093303868.1">
    <property type="nucleotide sequence ID" value="NZ_FOOH01000007.1"/>
</dbReference>
<gene>
    <name evidence="2" type="ORF">SAMN04488033_107101</name>
</gene>
<keyword evidence="1" id="KW-1133">Transmembrane helix</keyword>
<sequence>MDSLTQIVLGAAVGEAVLGKKVGNKAMLYGAIAGTIPDLDTFASTFTDTITAIEIHRGFTHSIVFSILFAPIFGWLISKIEKKSIATWQNWSWLMFWGFFTHPLLDSHTTWGTQLFWPLEVRLAYKNIFVIDPLYTLPFLVFLILAMRQAKGTKKRRKLNNLGLLISSIYLLVITPALKLYTFYKFTEALENQDIAYYKIETKPSPLNAVLWSANVEVEDAYLIGNYSIFDTQPIAFVKHHKNHQLLGDWIEKRNVKRLINISEGWYTISKRDGEIYFNDLRFGTLSPIARVDADFAFSYKLIEENGEIKAIEAEKTRGDAKELLSQLGTRILGN</sequence>
<evidence type="ECO:0000256" key="1">
    <source>
        <dbReference type="SAM" id="Phobius"/>
    </source>
</evidence>
<accession>A0A1I2LAN8</accession>
<keyword evidence="1" id="KW-0812">Transmembrane</keyword>
<feature type="transmembrane region" description="Helical" evidence="1">
    <location>
        <begin position="58"/>
        <end position="76"/>
    </location>
</feature>
<reference evidence="3" key="1">
    <citation type="submission" date="2016-10" db="EMBL/GenBank/DDBJ databases">
        <authorList>
            <person name="Varghese N."/>
            <person name="Submissions S."/>
        </authorList>
    </citation>
    <scope>NUCLEOTIDE SEQUENCE [LARGE SCALE GENOMIC DNA]</scope>
    <source>
        <strain evidence="3">DSM 23515</strain>
    </source>
</reference>
<dbReference type="PANTHER" id="PTHR40031:SF1">
    <property type="entry name" value="MEMBRANE-BOUND METAL-DEPENDENT HYDROLASE"/>
    <property type="match status" value="1"/>
</dbReference>
<proteinExistence type="predicted"/>
<name>A0A1I2LAN8_9FLAO</name>
<keyword evidence="3" id="KW-1185">Reference proteome</keyword>
<feature type="transmembrane region" description="Helical" evidence="1">
    <location>
        <begin position="125"/>
        <end position="147"/>
    </location>
</feature>
<protein>
    <submittedName>
        <fullName evidence="2">Inner membrane protein</fullName>
    </submittedName>
</protein>
<dbReference type="AlphaFoldDB" id="A0A1I2LAN8"/>
<dbReference type="Pfam" id="PF04307">
    <property type="entry name" value="YdjM"/>
    <property type="match status" value="1"/>
</dbReference>
<dbReference type="InterPro" id="IPR053170">
    <property type="entry name" value="Transcription_regulator"/>
</dbReference>
<keyword evidence="1" id="KW-0472">Membrane</keyword>
<dbReference type="PANTHER" id="PTHR40031">
    <property type="entry name" value="HYPOTHETICAL MEMBRANE SPANNING PROTEIN"/>
    <property type="match status" value="1"/>
</dbReference>
<feature type="transmembrane region" description="Helical" evidence="1">
    <location>
        <begin position="159"/>
        <end position="178"/>
    </location>
</feature>
<dbReference type="InterPro" id="IPR007404">
    <property type="entry name" value="YdjM-like"/>
</dbReference>
<evidence type="ECO:0000313" key="3">
    <source>
        <dbReference type="Proteomes" id="UP000199116"/>
    </source>
</evidence>
<dbReference type="Proteomes" id="UP000199116">
    <property type="component" value="Unassembled WGS sequence"/>
</dbReference>
<dbReference type="EMBL" id="FOOH01000007">
    <property type="protein sequence ID" value="SFF74557.1"/>
    <property type="molecule type" value="Genomic_DNA"/>
</dbReference>